<dbReference type="Proteomes" id="UP000249396">
    <property type="component" value="Unassembled WGS sequence"/>
</dbReference>
<sequence length="160" mass="16677">MNIKIKNSVVAFGGLAVVLLSGNVLAGTNTMTGYYADTSSQPATIQPGSSGDPGAEVAIIEKTVNAGSYLITAQVFGYSYAPNSGAVCYFTENGAESGWRTLNTSSDWSALKTANILMLGKYTSTQDGTKVTVSCIRGYSFTGGAQIYGTMTLVPVQNLE</sequence>
<dbReference type="AlphaFoldDB" id="A0A2W4QLF4"/>
<accession>A0A2W4QLF4</accession>
<comment type="caution">
    <text evidence="2">The sequence shown here is derived from an EMBL/GenBank/DDBJ whole genome shotgun (WGS) entry which is preliminary data.</text>
</comment>
<evidence type="ECO:0000313" key="2">
    <source>
        <dbReference type="EMBL" id="PZN72902.1"/>
    </source>
</evidence>
<feature type="chain" id="PRO_5016054971" evidence="1">
    <location>
        <begin position="27"/>
        <end position="160"/>
    </location>
</feature>
<protein>
    <submittedName>
        <fullName evidence="2">Uncharacterized protein</fullName>
    </submittedName>
</protein>
<dbReference type="EMBL" id="QJPH01000472">
    <property type="protein sequence ID" value="PZN72902.1"/>
    <property type="molecule type" value="Genomic_DNA"/>
</dbReference>
<feature type="signal peptide" evidence="1">
    <location>
        <begin position="1"/>
        <end position="26"/>
    </location>
</feature>
<name>A0A2W4QLF4_9GAMM</name>
<evidence type="ECO:0000313" key="3">
    <source>
        <dbReference type="Proteomes" id="UP000249396"/>
    </source>
</evidence>
<organism evidence="2 3">
    <name type="scientific">Candidatus Methylumidiphilus alinenensis</name>
    <dbReference type="NCBI Taxonomy" id="2202197"/>
    <lineage>
        <taxon>Bacteria</taxon>
        <taxon>Pseudomonadati</taxon>
        <taxon>Pseudomonadota</taxon>
        <taxon>Gammaproteobacteria</taxon>
        <taxon>Methylococcales</taxon>
        <taxon>Candidatus Methylumidiphilus</taxon>
    </lineage>
</organism>
<gene>
    <name evidence="2" type="ORF">DM484_23705</name>
</gene>
<reference evidence="2 3" key="1">
    <citation type="journal article" date="2018" name="Aquat. Microb. Ecol.">
        <title>Gammaproteobacterial methanotrophs dominate.</title>
        <authorList>
            <person name="Rissanen A.J."/>
            <person name="Saarenheimo J."/>
            <person name="Tiirola M."/>
            <person name="Peura S."/>
            <person name="Aalto S.L."/>
            <person name="Karvinen A."/>
            <person name="Nykanen H."/>
        </authorList>
    </citation>
    <scope>NUCLEOTIDE SEQUENCE [LARGE SCALE GENOMIC DNA]</scope>
    <source>
        <strain evidence="2">AMbin10</strain>
    </source>
</reference>
<evidence type="ECO:0000256" key="1">
    <source>
        <dbReference type="SAM" id="SignalP"/>
    </source>
</evidence>
<proteinExistence type="predicted"/>
<keyword evidence="1" id="KW-0732">Signal</keyword>